<gene>
    <name evidence="3" type="ORF">EHC69_02595</name>
    <name evidence="2" type="ORF">I7278_15760</name>
</gene>
<evidence type="ECO:0000313" key="4">
    <source>
        <dbReference type="Proteomes" id="UP000464718"/>
    </source>
</evidence>
<organism evidence="2">
    <name type="scientific">Vibrio parahaemolyticus</name>
    <dbReference type="NCBI Taxonomy" id="670"/>
    <lineage>
        <taxon>Bacteria</taxon>
        <taxon>Pseudomonadati</taxon>
        <taxon>Pseudomonadota</taxon>
        <taxon>Gammaproteobacteria</taxon>
        <taxon>Vibrionales</taxon>
        <taxon>Vibrionaceae</taxon>
        <taxon>Vibrio</taxon>
    </lineage>
</organism>
<dbReference type="EMBL" id="CP034298">
    <property type="protein sequence ID" value="QHH08328.1"/>
    <property type="molecule type" value="Genomic_DNA"/>
</dbReference>
<reference evidence="3 4" key="2">
    <citation type="submission" date="2018-12" db="EMBL/GenBank/DDBJ databases">
        <title>Genomic insights into the evolutionary origins and pathogenicity of five Vibrio parahaemolyticus strains isolated from the shrimp with acute hepatopancreatic necrosis disease (AHPND).</title>
        <authorList>
            <person name="Yang Q."/>
            <person name="Dong X."/>
            <person name="Xie G."/>
            <person name="Fu S."/>
            <person name="Zou P."/>
            <person name="Sun J."/>
            <person name="Wang Y."/>
            <person name="Huang J."/>
        </authorList>
    </citation>
    <scope>NUCLEOTIDE SEQUENCE [LARGE SCALE GENOMIC DNA]</scope>
    <source>
        <strain evidence="3 4">20160303005-1</strain>
    </source>
</reference>
<evidence type="ECO:0000313" key="2">
    <source>
        <dbReference type="EMBL" id="HAS6678272.1"/>
    </source>
</evidence>
<name>A0A646LCD4_VIBPH</name>
<keyword evidence="1" id="KW-0472">Membrane</keyword>
<keyword evidence="1" id="KW-1133">Transmembrane helix</keyword>
<sequence>MNSKNGDILTLGLKSIVTSLLIILLLTTGGGLNAFFLDRMLDISGQYGGIHWLIIMVVISTLFVWLPFTLIIVHGVKSLSKANKFNVYLQLFIALSYCLFNNAFHESLALIALSLPLLALILLRSNNYLNFVEFYYELQKSRRLQKLNQKSPLK</sequence>
<reference evidence="2" key="1">
    <citation type="journal article" date="2018" name="Genome Biol.">
        <title>SKESA: strategic k-mer extension for scrupulous assemblies.</title>
        <authorList>
            <person name="Souvorov A."/>
            <person name="Agarwala R."/>
            <person name="Lipman D.J."/>
        </authorList>
    </citation>
    <scope>NUCLEOTIDE SEQUENCE</scope>
    <source>
        <strain evidence="2">1930</strain>
    </source>
</reference>
<evidence type="ECO:0000256" key="1">
    <source>
        <dbReference type="SAM" id="Phobius"/>
    </source>
</evidence>
<proteinExistence type="predicted"/>
<dbReference type="AlphaFoldDB" id="A0A646LCD4"/>
<reference evidence="2" key="3">
    <citation type="submission" date="2019-12" db="EMBL/GenBank/DDBJ databases">
        <authorList>
            <consortium name="NCBI Pathogen Detection Project"/>
        </authorList>
    </citation>
    <scope>NUCLEOTIDE SEQUENCE</scope>
    <source>
        <strain evidence="2">1930</strain>
    </source>
</reference>
<evidence type="ECO:0000313" key="3">
    <source>
        <dbReference type="EMBL" id="QHH08328.1"/>
    </source>
</evidence>
<dbReference type="Proteomes" id="UP000464718">
    <property type="component" value="Chromosome i"/>
</dbReference>
<dbReference type="Proteomes" id="UP000856022">
    <property type="component" value="Unassembled WGS sequence"/>
</dbReference>
<dbReference type="RefSeq" id="WP_025789293.1">
    <property type="nucleotide sequence ID" value="NZ_CANUIK010000002.1"/>
</dbReference>
<keyword evidence="1" id="KW-0812">Transmembrane</keyword>
<feature type="transmembrane region" description="Helical" evidence="1">
    <location>
        <begin position="12"/>
        <end position="37"/>
    </location>
</feature>
<accession>A0A646LCD4</accession>
<dbReference type="EMBL" id="DACQKT010000007">
    <property type="protein sequence ID" value="HAS6678272.1"/>
    <property type="molecule type" value="Genomic_DNA"/>
</dbReference>
<feature type="transmembrane region" description="Helical" evidence="1">
    <location>
        <begin position="85"/>
        <end position="104"/>
    </location>
</feature>
<feature type="transmembrane region" description="Helical" evidence="1">
    <location>
        <begin position="49"/>
        <end position="73"/>
    </location>
</feature>
<protein>
    <submittedName>
        <fullName evidence="2">Uncharacterized protein</fullName>
    </submittedName>
</protein>